<dbReference type="AlphaFoldDB" id="A0A7S1I3Z5"/>
<name>A0A7S1I3Z5_9EUGL</name>
<protein>
    <submittedName>
        <fullName evidence="2">Uncharacterized protein</fullName>
    </submittedName>
</protein>
<reference evidence="2" key="1">
    <citation type="submission" date="2021-01" db="EMBL/GenBank/DDBJ databases">
        <authorList>
            <person name="Corre E."/>
            <person name="Pelletier E."/>
            <person name="Niang G."/>
            <person name="Scheremetjew M."/>
            <person name="Finn R."/>
            <person name="Kale V."/>
            <person name="Holt S."/>
            <person name="Cochrane G."/>
            <person name="Meng A."/>
            <person name="Brown T."/>
            <person name="Cohen L."/>
        </authorList>
    </citation>
    <scope>NUCLEOTIDE SEQUENCE</scope>
    <source>
        <strain evidence="2">NIES-381</strain>
    </source>
</reference>
<sequence length="106" mass="11555">MQYHGFFFTGCAPNGGLGRRGVICTACTACAPSLTYSCKPGKSICSACRKAVFPTTDWRMHTSCLSNCTKHAVRKVKCVVYKCLKSDRASSTARTSPQTHEKVEAR</sequence>
<gene>
    <name evidence="2" type="ORF">EGYM00392_LOCUS11200</name>
</gene>
<organism evidence="2">
    <name type="scientific">Eutreptiella gymnastica</name>
    <dbReference type="NCBI Taxonomy" id="73025"/>
    <lineage>
        <taxon>Eukaryota</taxon>
        <taxon>Discoba</taxon>
        <taxon>Euglenozoa</taxon>
        <taxon>Euglenida</taxon>
        <taxon>Spirocuta</taxon>
        <taxon>Euglenophyceae</taxon>
        <taxon>Eutreptiales</taxon>
        <taxon>Eutreptiaceae</taxon>
        <taxon>Eutreptiella</taxon>
    </lineage>
</organism>
<feature type="region of interest" description="Disordered" evidence="1">
    <location>
        <begin position="87"/>
        <end position="106"/>
    </location>
</feature>
<accession>A0A7S1I3Z5</accession>
<evidence type="ECO:0000313" key="2">
    <source>
        <dbReference type="EMBL" id="CAD9000127.1"/>
    </source>
</evidence>
<evidence type="ECO:0000256" key="1">
    <source>
        <dbReference type="SAM" id="MobiDB-lite"/>
    </source>
</evidence>
<feature type="compositionally biased region" description="Polar residues" evidence="1">
    <location>
        <begin position="89"/>
        <end position="98"/>
    </location>
</feature>
<dbReference type="EMBL" id="HBGA01031081">
    <property type="protein sequence ID" value="CAD9000127.1"/>
    <property type="molecule type" value="Transcribed_RNA"/>
</dbReference>
<proteinExistence type="predicted"/>